<dbReference type="OrthoDB" id="9799345at2"/>
<dbReference type="GO" id="GO:0043565">
    <property type="term" value="F:sequence-specific DNA binding"/>
    <property type="evidence" value="ECO:0007669"/>
    <property type="project" value="InterPro"/>
</dbReference>
<sequence>MYEVGAFESSECVSLGWQARVASLHGAMSIRSAADGPYIGRLVWQASRSYSVVRWRGAPEQLRRGDADLRDDPRATFEVLAPVRGTVTIESGARELTVAPGEILVLPMDRPMVCTHDTACEAICLIAPAPRVRSRQETGHDVLRVDRRGGLGSVVWSALEALVAERAALDVDGFDAACDRLLDLVLLAAGRADGGSSAAPNAELVAAVRREVRRRISDVTLDGASVAAALSWSLRHVQAVLARSGTTMSEIIREERLDRAWSMVTDPRRRTSLSRIAAECGFSTHSMFSTAFRARFGTTPRDARAATVVR</sequence>
<evidence type="ECO:0000313" key="5">
    <source>
        <dbReference type="EMBL" id="SDE58525.1"/>
    </source>
</evidence>
<name>A0A1G7E575_PSEOR</name>
<evidence type="ECO:0000256" key="2">
    <source>
        <dbReference type="ARBA" id="ARBA00023125"/>
    </source>
</evidence>
<dbReference type="Proteomes" id="UP000198967">
    <property type="component" value="Unassembled WGS sequence"/>
</dbReference>
<proteinExistence type="predicted"/>
<reference evidence="5 6" key="1">
    <citation type="submission" date="2016-10" db="EMBL/GenBank/DDBJ databases">
        <authorList>
            <person name="de Groot N.N."/>
        </authorList>
    </citation>
    <scope>NUCLEOTIDE SEQUENCE [LARGE SCALE GENOMIC DNA]</scope>
    <source>
        <strain evidence="5 6">CGMCC 4.3143</strain>
    </source>
</reference>
<keyword evidence="1" id="KW-0805">Transcription regulation</keyword>
<dbReference type="Pfam" id="PF14525">
    <property type="entry name" value="AraC_binding_2"/>
    <property type="match status" value="1"/>
</dbReference>
<evidence type="ECO:0000313" key="6">
    <source>
        <dbReference type="Proteomes" id="UP000198967"/>
    </source>
</evidence>
<dbReference type="GO" id="GO:0003700">
    <property type="term" value="F:DNA-binding transcription factor activity"/>
    <property type="evidence" value="ECO:0007669"/>
    <property type="project" value="InterPro"/>
</dbReference>
<dbReference type="STRING" id="366584.SAMN05216377_101249"/>
<keyword evidence="3" id="KW-0804">Transcription</keyword>
<gene>
    <name evidence="5" type="ORF">SAMN05216377_101249</name>
</gene>
<dbReference type="PANTHER" id="PTHR46796:SF6">
    <property type="entry name" value="ARAC SUBFAMILY"/>
    <property type="match status" value="1"/>
</dbReference>
<dbReference type="PANTHER" id="PTHR46796">
    <property type="entry name" value="HTH-TYPE TRANSCRIPTIONAL ACTIVATOR RHAS-RELATED"/>
    <property type="match status" value="1"/>
</dbReference>
<dbReference type="Pfam" id="PF12833">
    <property type="entry name" value="HTH_18"/>
    <property type="match status" value="1"/>
</dbReference>
<dbReference type="EMBL" id="FNBE01000001">
    <property type="protein sequence ID" value="SDE58525.1"/>
    <property type="molecule type" value="Genomic_DNA"/>
</dbReference>
<dbReference type="PRINTS" id="PR00032">
    <property type="entry name" value="HTHARAC"/>
</dbReference>
<dbReference type="InterPro" id="IPR050204">
    <property type="entry name" value="AraC_XylS_family_regulators"/>
</dbReference>
<dbReference type="InterPro" id="IPR020449">
    <property type="entry name" value="Tscrpt_reg_AraC-type_HTH"/>
</dbReference>
<evidence type="ECO:0000256" key="1">
    <source>
        <dbReference type="ARBA" id="ARBA00023015"/>
    </source>
</evidence>
<dbReference type="InterPro" id="IPR009057">
    <property type="entry name" value="Homeodomain-like_sf"/>
</dbReference>
<keyword evidence="6" id="KW-1185">Reference proteome</keyword>
<dbReference type="SMART" id="SM00342">
    <property type="entry name" value="HTH_ARAC"/>
    <property type="match status" value="1"/>
</dbReference>
<feature type="domain" description="HTH araC/xylS-type" evidence="4">
    <location>
        <begin position="202"/>
        <end position="306"/>
    </location>
</feature>
<dbReference type="InterPro" id="IPR018060">
    <property type="entry name" value="HTH_AraC"/>
</dbReference>
<dbReference type="Gene3D" id="1.10.10.60">
    <property type="entry name" value="Homeodomain-like"/>
    <property type="match status" value="1"/>
</dbReference>
<dbReference type="InterPro" id="IPR035418">
    <property type="entry name" value="AraC-bd_2"/>
</dbReference>
<keyword evidence="2" id="KW-0238">DNA-binding</keyword>
<dbReference type="RefSeq" id="WP_093075203.1">
    <property type="nucleotide sequence ID" value="NZ_FNBE01000001.1"/>
</dbReference>
<dbReference type="PROSITE" id="PS01124">
    <property type="entry name" value="HTH_ARAC_FAMILY_2"/>
    <property type="match status" value="1"/>
</dbReference>
<accession>A0A1G7E575</accession>
<evidence type="ECO:0000256" key="3">
    <source>
        <dbReference type="ARBA" id="ARBA00023163"/>
    </source>
</evidence>
<dbReference type="SUPFAM" id="SSF46689">
    <property type="entry name" value="Homeodomain-like"/>
    <property type="match status" value="1"/>
</dbReference>
<dbReference type="AlphaFoldDB" id="A0A1G7E575"/>
<organism evidence="5 6">
    <name type="scientific">Pseudonocardia oroxyli</name>
    <dbReference type="NCBI Taxonomy" id="366584"/>
    <lineage>
        <taxon>Bacteria</taxon>
        <taxon>Bacillati</taxon>
        <taxon>Actinomycetota</taxon>
        <taxon>Actinomycetes</taxon>
        <taxon>Pseudonocardiales</taxon>
        <taxon>Pseudonocardiaceae</taxon>
        <taxon>Pseudonocardia</taxon>
    </lineage>
</organism>
<evidence type="ECO:0000259" key="4">
    <source>
        <dbReference type="PROSITE" id="PS01124"/>
    </source>
</evidence>
<protein>
    <submittedName>
        <fullName evidence="5">Transcriptional regulator, AraC family</fullName>
    </submittedName>
</protein>